<dbReference type="InterPro" id="IPR046152">
    <property type="entry name" value="DUF6154"/>
</dbReference>
<name>A0ABS2P3I6_9BACI</name>
<proteinExistence type="predicted"/>
<comment type="caution">
    <text evidence="1">The sequence shown here is derived from an EMBL/GenBank/DDBJ whole genome shotgun (WGS) entry which is preliminary data.</text>
</comment>
<sequence>MKSIEGMVEKYQKRLLRDDEDVDAVAYSVVNSFTRDQCLELLNELTDEELHQIVALFVMDKVKALLINADEDMERDGSGFLH</sequence>
<keyword evidence="2" id="KW-1185">Reference proteome</keyword>
<dbReference type="Proteomes" id="UP000737402">
    <property type="component" value="Unassembled WGS sequence"/>
</dbReference>
<dbReference type="Pfam" id="PF19651">
    <property type="entry name" value="DUF6154"/>
    <property type="match status" value="1"/>
</dbReference>
<dbReference type="EMBL" id="JAFBED010000007">
    <property type="protein sequence ID" value="MBM7621429.1"/>
    <property type="molecule type" value="Genomic_DNA"/>
</dbReference>
<organism evidence="1 2">
    <name type="scientific">Sutcliffiella tianshenii</name>
    <dbReference type="NCBI Taxonomy" id="1463404"/>
    <lineage>
        <taxon>Bacteria</taxon>
        <taxon>Bacillati</taxon>
        <taxon>Bacillota</taxon>
        <taxon>Bacilli</taxon>
        <taxon>Bacillales</taxon>
        <taxon>Bacillaceae</taxon>
        <taxon>Sutcliffiella</taxon>
    </lineage>
</organism>
<protein>
    <submittedName>
        <fullName evidence="1">Mg/Co/Ni transporter MgtE</fullName>
    </submittedName>
</protein>
<evidence type="ECO:0000313" key="1">
    <source>
        <dbReference type="EMBL" id="MBM7621429.1"/>
    </source>
</evidence>
<evidence type="ECO:0000313" key="2">
    <source>
        <dbReference type="Proteomes" id="UP000737402"/>
    </source>
</evidence>
<reference evidence="1 2" key="1">
    <citation type="submission" date="2021-01" db="EMBL/GenBank/DDBJ databases">
        <title>Genomic Encyclopedia of Type Strains, Phase IV (KMG-IV): sequencing the most valuable type-strain genomes for metagenomic binning, comparative biology and taxonomic classification.</title>
        <authorList>
            <person name="Goeker M."/>
        </authorList>
    </citation>
    <scope>NUCLEOTIDE SEQUENCE [LARGE SCALE GENOMIC DNA]</scope>
    <source>
        <strain evidence="1 2">DSM 25879</strain>
    </source>
</reference>
<accession>A0ABS2P3I6</accession>
<dbReference type="RefSeq" id="WP_204418213.1">
    <property type="nucleotide sequence ID" value="NZ_JAFBED010000007.1"/>
</dbReference>
<gene>
    <name evidence="1" type="ORF">JOC95_003302</name>
</gene>